<gene>
    <name evidence="3" type="ORF">PMAYCL1PPCAC_20239</name>
</gene>
<feature type="region of interest" description="Disordered" evidence="1">
    <location>
        <begin position="187"/>
        <end position="210"/>
    </location>
</feature>
<evidence type="ECO:0000256" key="2">
    <source>
        <dbReference type="SAM" id="Phobius"/>
    </source>
</evidence>
<comment type="caution">
    <text evidence="3">The sequence shown here is derived from an EMBL/GenBank/DDBJ whole genome shotgun (WGS) entry which is preliminary data.</text>
</comment>
<keyword evidence="2" id="KW-1133">Transmembrane helix</keyword>
<feature type="transmembrane region" description="Helical" evidence="2">
    <location>
        <begin position="25"/>
        <end position="45"/>
    </location>
</feature>
<organism evidence="3 4">
    <name type="scientific">Pristionchus mayeri</name>
    <dbReference type="NCBI Taxonomy" id="1317129"/>
    <lineage>
        <taxon>Eukaryota</taxon>
        <taxon>Metazoa</taxon>
        <taxon>Ecdysozoa</taxon>
        <taxon>Nematoda</taxon>
        <taxon>Chromadorea</taxon>
        <taxon>Rhabditida</taxon>
        <taxon>Rhabditina</taxon>
        <taxon>Diplogasteromorpha</taxon>
        <taxon>Diplogasteroidea</taxon>
        <taxon>Neodiplogasteridae</taxon>
        <taxon>Pristionchus</taxon>
    </lineage>
</organism>
<keyword evidence="4" id="KW-1185">Reference proteome</keyword>
<dbReference type="AlphaFoldDB" id="A0AAN5CSZ8"/>
<evidence type="ECO:0000256" key="1">
    <source>
        <dbReference type="SAM" id="MobiDB-lite"/>
    </source>
</evidence>
<accession>A0AAN5CSZ8</accession>
<keyword evidence="2" id="KW-0472">Membrane</keyword>
<evidence type="ECO:0000313" key="4">
    <source>
        <dbReference type="Proteomes" id="UP001328107"/>
    </source>
</evidence>
<feature type="region of interest" description="Disordered" evidence="1">
    <location>
        <begin position="314"/>
        <end position="333"/>
    </location>
</feature>
<feature type="transmembrane region" description="Helical" evidence="2">
    <location>
        <begin position="155"/>
        <end position="178"/>
    </location>
</feature>
<proteinExistence type="predicted"/>
<feature type="transmembrane region" description="Helical" evidence="2">
    <location>
        <begin position="66"/>
        <end position="89"/>
    </location>
</feature>
<protein>
    <submittedName>
        <fullName evidence="3">Uncharacterized protein</fullName>
    </submittedName>
</protein>
<name>A0AAN5CSZ8_9BILA</name>
<feature type="compositionally biased region" description="Polar residues" evidence="1">
    <location>
        <begin position="190"/>
        <end position="205"/>
    </location>
</feature>
<dbReference type="EMBL" id="BTRK01000004">
    <property type="protein sequence ID" value="GMR50044.1"/>
    <property type="molecule type" value="Genomic_DNA"/>
</dbReference>
<feature type="transmembrane region" description="Helical" evidence="2">
    <location>
        <begin position="95"/>
        <end position="118"/>
    </location>
</feature>
<dbReference type="Proteomes" id="UP001328107">
    <property type="component" value="Unassembled WGS sequence"/>
</dbReference>
<keyword evidence="2" id="KW-0812">Transmembrane</keyword>
<evidence type="ECO:0000313" key="3">
    <source>
        <dbReference type="EMBL" id="GMR50044.1"/>
    </source>
</evidence>
<reference evidence="4" key="1">
    <citation type="submission" date="2022-10" db="EMBL/GenBank/DDBJ databases">
        <title>Genome assembly of Pristionchus species.</title>
        <authorList>
            <person name="Yoshida K."/>
            <person name="Sommer R.J."/>
        </authorList>
    </citation>
    <scope>NUCLEOTIDE SEQUENCE [LARGE SCALE GENOMIC DNA]</scope>
    <source>
        <strain evidence="4">RS5460</strain>
    </source>
</reference>
<feature type="transmembrane region" description="Helical" evidence="2">
    <location>
        <begin position="125"/>
        <end position="143"/>
    </location>
</feature>
<sequence length="333" mass="36965">MASILINVWSMYAYNANKPVLERRILLNLVPFFYHLFHLYIPRFLHSLDPPIPEAPLAIDKAIRQTLFRIAALIMIMICIATYSVLAPFQPTTPLFRNIVILCYVLIAAQLDSIRVFLHPFHPKLALGSFAGAIYVTITRVYFKNKHSSEVVKLMLDISLIAIGLLVLFAAQFTFVIMSESEKKDRINSRKQQQIESSTKNNQDKCLNGDDALHEEGAKESIHMRRRVEKVKNKGTKCCRHKSRYTARPVAASKGAAVAADDADAATQTANDETVHATVTADAAVQTEHATILCCATLATATFTNTATQTEIATAPASGNNSSDDEWDTIKQQ</sequence>